<dbReference type="InterPro" id="IPR020845">
    <property type="entry name" value="AMP-binding_CS"/>
</dbReference>
<dbReference type="PANTHER" id="PTHR43272">
    <property type="entry name" value="LONG-CHAIN-FATTY-ACID--COA LIGASE"/>
    <property type="match status" value="1"/>
</dbReference>
<dbReference type="SUPFAM" id="SSF51735">
    <property type="entry name" value="NAD(P)-binding Rossmann-fold domains"/>
    <property type="match status" value="1"/>
</dbReference>
<dbReference type="Pfam" id="PF00501">
    <property type="entry name" value="AMP-binding"/>
    <property type="match status" value="1"/>
</dbReference>
<proteinExistence type="predicted"/>
<dbReference type="PROSITE" id="PS00455">
    <property type="entry name" value="AMP_BINDING"/>
    <property type="match status" value="1"/>
</dbReference>
<keyword evidence="2" id="KW-0597">Phosphoprotein</keyword>
<dbReference type="InterPro" id="IPR009081">
    <property type="entry name" value="PP-bd_ACP"/>
</dbReference>
<dbReference type="InterPro" id="IPR013120">
    <property type="entry name" value="FAR_NAD-bd"/>
</dbReference>
<dbReference type="EMBL" id="JACSQE010000008">
    <property type="protein sequence ID" value="MBD7999093.1"/>
    <property type="molecule type" value="Genomic_DNA"/>
</dbReference>
<evidence type="ECO:0000256" key="2">
    <source>
        <dbReference type="ARBA" id="ARBA00022553"/>
    </source>
</evidence>
<evidence type="ECO:0000256" key="4">
    <source>
        <dbReference type="ARBA" id="ARBA00022840"/>
    </source>
</evidence>
<name>A0ABR8V2T6_9CELL</name>
<keyword evidence="4" id="KW-0067">ATP-binding</keyword>
<sequence length="1108" mass="121151">MTNKQIDHLDHRLLDSYETLTYGELERRVRSVVVQLRTPVATTAAVVGVREGDRVALLGHAGIDLTTVDFACNLAGITTVPLQTSGSLAQHSAILEESTPRLLAVSVSLLDRAADLIADHPSLERVIVLDYRGGQAEHRQAVDDLTRTGRIVPETLDLDAIGADDAASAQRSEDHLAMLLYTSGSTGAPKGAMYTDRLVAEMWGGEGWSAFFAGEVDIASFHYMPMSHVAGHSSVRSTLARGGVTYFASTTNLSSFFDDLSLARPTELSLVPRVCELLHQEYQRRLHGSSPSDDLDEVGVLGEMRERLLGGRVRWASCTSAPVSAELKSFMESLLRIELHELYGTTEIGGVLADARFLRPPVIDYRLDDVPELGYFTSDRPDARGELLIKSTSTVPGYFNRPDLDREIFTVDGYYRTGDIAAVDADGNIRIIDRKNAIIKLAQGEFVALPSLEATYVAGSPAIHQAFLYGRSDQSSTLAVIVPSEATRAEAGAEGGPTIRARMLQELRRVAAEARLNSYEIPSAVLIEHEPFSESNGLLSDHRKPIRPRLTEKYEARLSGLYEELRSGRDELLEWLYAHGAEGDTVTTVRRAVAVSLQADPDDIDETSRFRSLGGDSLTAVHLARVLEQVFGVRVSVDMVVSDSYSLRELADHIDVKRASDQRSVSFDEIHGAEAGRLRATDLTAPRFASSSESSLAVSVNPQPRSILVTGASGYLGRFLCLDLLHRFADTGSRVVCLVRARDDASARERLRGAFSTSTDLLAEFDSVATHLDVIAGDLAEPRLGLDEAVWGRLVREVGDIVHAGAMVNHALPYRELFAANVNGTAEIIRLATTGALKPVTFMSSIATALLRGRSSPLDEFVDIREELPEVRSTEGIVDGYATSKWAGEVLLRDAHERYGLPVTVFRSSMILAHSQHGGQINVTDTFTRLLFSVTRTGLVPASFYRHDGGRAHYDGLPVDSVASAVTTLVQRRASRGYTTYHLVNPFDDGISLDRMVDWLMDAGVPLTRVDSYDDWMQRFRSALSALDEDDRRASLVPLLEGLREPDEPAFGSLIASPRLSRALREAGAGELVAPLTFEFLMKCLRDVEQVLDQSILPTTRPTTLAAS</sequence>
<dbReference type="InterPro" id="IPR010080">
    <property type="entry name" value="Thioester_reductase-like_dom"/>
</dbReference>
<dbReference type="Gene3D" id="3.40.50.720">
    <property type="entry name" value="NAD(P)-binding Rossmann-like Domain"/>
    <property type="match status" value="1"/>
</dbReference>
<dbReference type="InterPro" id="IPR036291">
    <property type="entry name" value="NAD(P)-bd_dom_sf"/>
</dbReference>
<keyword evidence="1" id="KW-0596">Phosphopantetheine</keyword>
<dbReference type="SUPFAM" id="SSF56801">
    <property type="entry name" value="Acetyl-CoA synthetase-like"/>
    <property type="match status" value="1"/>
</dbReference>
<dbReference type="PROSITE" id="PS50075">
    <property type="entry name" value="CARRIER"/>
    <property type="match status" value="1"/>
</dbReference>
<dbReference type="NCBIfam" id="TIGR01746">
    <property type="entry name" value="Thioester-redct"/>
    <property type="match status" value="1"/>
</dbReference>
<dbReference type="InterPro" id="IPR000873">
    <property type="entry name" value="AMP-dep_synth/lig_dom"/>
</dbReference>
<keyword evidence="3" id="KW-0547">Nucleotide-binding</keyword>
<dbReference type="Gene3D" id="1.10.1200.10">
    <property type="entry name" value="ACP-like"/>
    <property type="match status" value="1"/>
</dbReference>
<protein>
    <submittedName>
        <fullName evidence="6">Thioester reductase domain-containing protein</fullName>
    </submittedName>
</protein>
<evidence type="ECO:0000259" key="5">
    <source>
        <dbReference type="PROSITE" id="PS50075"/>
    </source>
</evidence>
<dbReference type="Proteomes" id="UP000633601">
    <property type="component" value="Unassembled WGS sequence"/>
</dbReference>
<dbReference type="RefSeq" id="WP_191790774.1">
    <property type="nucleotide sequence ID" value="NZ_JACSQE010000008.1"/>
</dbReference>
<dbReference type="PANTHER" id="PTHR43272:SF33">
    <property type="entry name" value="AMP-BINDING DOMAIN-CONTAINING PROTEIN-RELATED"/>
    <property type="match status" value="1"/>
</dbReference>
<evidence type="ECO:0000313" key="6">
    <source>
        <dbReference type="EMBL" id="MBD7999093.1"/>
    </source>
</evidence>
<dbReference type="Gene3D" id="3.40.50.12780">
    <property type="entry name" value="N-terminal domain of ligase-like"/>
    <property type="match status" value="1"/>
</dbReference>
<dbReference type="InterPro" id="IPR020806">
    <property type="entry name" value="PKS_PP-bd"/>
</dbReference>
<dbReference type="SMART" id="SM01294">
    <property type="entry name" value="PKS_PP_betabranch"/>
    <property type="match status" value="1"/>
</dbReference>
<dbReference type="CDD" id="cd05235">
    <property type="entry name" value="SDR_e1"/>
    <property type="match status" value="1"/>
</dbReference>
<dbReference type="SMART" id="SM00823">
    <property type="entry name" value="PKS_PP"/>
    <property type="match status" value="1"/>
</dbReference>
<dbReference type="SUPFAM" id="SSF47336">
    <property type="entry name" value="ACP-like"/>
    <property type="match status" value="1"/>
</dbReference>
<accession>A0ABR8V2T6</accession>
<reference evidence="6 7" key="1">
    <citation type="submission" date="2020-08" db="EMBL/GenBank/DDBJ databases">
        <title>A Genomic Blueprint of the Chicken Gut Microbiome.</title>
        <authorList>
            <person name="Gilroy R."/>
            <person name="Ravi A."/>
            <person name="Getino M."/>
            <person name="Pursley I."/>
            <person name="Horton D.L."/>
            <person name="Alikhan N.-F."/>
            <person name="Baker D."/>
            <person name="Gharbi K."/>
            <person name="Hall N."/>
            <person name="Watson M."/>
            <person name="Adriaenssens E.M."/>
            <person name="Foster-Nyarko E."/>
            <person name="Jarju S."/>
            <person name="Secka A."/>
            <person name="Antonio M."/>
            <person name="Oren A."/>
            <person name="Chaudhuri R."/>
            <person name="La Ragione R.M."/>
            <person name="Hildebrand F."/>
            <person name="Pallen M.J."/>
        </authorList>
    </citation>
    <scope>NUCLEOTIDE SEQUENCE [LARGE SCALE GENOMIC DNA]</scope>
    <source>
        <strain evidence="6 7">Sa2CUA8</strain>
    </source>
</reference>
<gene>
    <name evidence="6" type="ORF">H9640_11060</name>
</gene>
<dbReference type="Pfam" id="PF07993">
    <property type="entry name" value="NAD_binding_4"/>
    <property type="match status" value="1"/>
</dbReference>
<dbReference type="InterPro" id="IPR036736">
    <property type="entry name" value="ACP-like_sf"/>
</dbReference>
<feature type="domain" description="Carrier" evidence="5">
    <location>
        <begin position="583"/>
        <end position="658"/>
    </location>
</feature>
<keyword evidence="7" id="KW-1185">Reference proteome</keyword>
<dbReference type="InterPro" id="IPR042099">
    <property type="entry name" value="ANL_N_sf"/>
</dbReference>
<comment type="caution">
    <text evidence="6">The sequence shown here is derived from an EMBL/GenBank/DDBJ whole genome shotgun (WGS) entry which is preliminary data.</text>
</comment>
<dbReference type="Pfam" id="PF00550">
    <property type="entry name" value="PP-binding"/>
    <property type="match status" value="1"/>
</dbReference>
<evidence type="ECO:0000256" key="3">
    <source>
        <dbReference type="ARBA" id="ARBA00022741"/>
    </source>
</evidence>
<evidence type="ECO:0000256" key="1">
    <source>
        <dbReference type="ARBA" id="ARBA00022450"/>
    </source>
</evidence>
<organism evidence="6 7">
    <name type="scientific">Oerskovia gallyi</name>
    <dbReference type="NCBI Taxonomy" id="2762226"/>
    <lineage>
        <taxon>Bacteria</taxon>
        <taxon>Bacillati</taxon>
        <taxon>Actinomycetota</taxon>
        <taxon>Actinomycetes</taxon>
        <taxon>Micrococcales</taxon>
        <taxon>Cellulomonadaceae</taxon>
        <taxon>Oerskovia</taxon>
    </lineage>
</organism>
<evidence type="ECO:0000313" key="7">
    <source>
        <dbReference type="Proteomes" id="UP000633601"/>
    </source>
</evidence>